<dbReference type="EMBL" id="FUZF01000005">
    <property type="protein sequence ID" value="SKB65265.1"/>
    <property type="molecule type" value="Genomic_DNA"/>
</dbReference>
<keyword evidence="1" id="KW-0560">Oxidoreductase</keyword>
<dbReference type="Gene3D" id="1.10.1040.10">
    <property type="entry name" value="N-(1-d-carboxylethyl)-l-norvaline Dehydrogenase, domain 2"/>
    <property type="match status" value="1"/>
</dbReference>
<dbReference type="InterPro" id="IPR006115">
    <property type="entry name" value="6PGDH_NADP-bd"/>
</dbReference>
<evidence type="ECO:0000256" key="1">
    <source>
        <dbReference type="ARBA" id="ARBA00023002"/>
    </source>
</evidence>
<feature type="domain" description="3-hydroxyisobutyrate dehydrogenase-like NAD-binding" evidence="5">
    <location>
        <begin position="182"/>
        <end position="298"/>
    </location>
</feature>
<feature type="active site" evidence="3">
    <location>
        <position position="188"/>
    </location>
</feature>
<evidence type="ECO:0000256" key="2">
    <source>
        <dbReference type="ARBA" id="ARBA00023027"/>
    </source>
</evidence>
<keyword evidence="7" id="KW-1185">Reference proteome</keyword>
<dbReference type="AlphaFoldDB" id="A0A1T5D0L9"/>
<dbReference type="PANTHER" id="PTHR22981">
    <property type="entry name" value="3-HYDROXYISOBUTYRATE DEHYDROGENASE-RELATED"/>
    <property type="match status" value="1"/>
</dbReference>
<dbReference type="SUPFAM" id="SSF51735">
    <property type="entry name" value="NAD(P)-binding Rossmann-fold domains"/>
    <property type="match status" value="1"/>
</dbReference>
<reference evidence="7" key="1">
    <citation type="submission" date="2017-02" db="EMBL/GenBank/DDBJ databases">
        <authorList>
            <person name="Varghese N."/>
            <person name="Submissions S."/>
        </authorList>
    </citation>
    <scope>NUCLEOTIDE SEQUENCE [LARGE SCALE GENOMIC DNA]</scope>
    <source>
        <strain evidence="7">DSM 24091</strain>
    </source>
</reference>
<accession>A0A1T5D0L9</accession>
<organism evidence="6 7">
    <name type="scientific">Sphingobacterium nematocida</name>
    <dbReference type="NCBI Taxonomy" id="1513896"/>
    <lineage>
        <taxon>Bacteria</taxon>
        <taxon>Pseudomonadati</taxon>
        <taxon>Bacteroidota</taxon>
        <taxon>Sphingobacteriia</taxon>
        <taxon>Sphingobacteriales</taxon>
        <taxon>Sphingobacteriaceae</taxon>
        <taxon>Sphingobacterium</taxon>
    </lineage>
</organism>
<dbReference type="GO" id="GO:0050661">
    <property type="term" value="F:NADP binding"/>
    <property type="evidence" value="ECO:0007669"/>
    <property type="project" value="InterPro"/>
</dbReference>
<dbReference type="STRING" id="1513896.SAMN05660841_01716"/>
<evidence type="ECO:0000256" key="3">
    <source>
        <dbReference type="PIRSR" id="PIRSR000103-1"/>
    </source>
</evidence>
<dbReference type="GO" id="GO:0016054">
    <property type="term" value="P:organic acid catabolic process"/>
    <property type="evidence" value="ECO:0007669"/>
    <property type="project" value="UniProtKB-ARBA"/>
</dbReference>
<evidence type="ECO:0000313" key="6">
    <source>
        <dbReference type="EMBL" id="SKB65265.1"/>
    </source>
</evidence>
<dbReference type="PROSITE" id="PS00895">
    <property type="entry name" value="3_HYDROXYISOBUT_DH"/>
    <property type="match status" value="1"/>
</dbReference>
<dbReference type="GO" id="GO:0016616">
    <property type="term" value="F:oxidoreductase activity, acting on the CH-OH group of donors, NAD or NADP as acceptor"/>
    <property type="evidence" value="ECO:0007669"/>
    <property type="project" value="TreeGrafter"/>
</dbReference>
<protein>
    <submittedName>
        <fullName evidence="6">3-hydroxyisobutyrate dehydrogenase</fullName>
    </submittedName>
</protein>
<dbReference type="Pfam" id="PF03446">
    <property type="entry name" value="NAD_binding_2"/>
    <property type="match status" value="1"/>
</dbReference>
<evidence type="ECO:0000259" key="5">
    <source>
        <dbReference type="Pfam" id="PF14833"/>
    </source>
</evidence>
<dbReference type="SUPFAM" id="SSF48179">
    <property type="entry name" value="6-phosphogluconate dehydrogenase C-terminal domain-like"/>
    <property type="match status" value="1"/>
</dbReference>
<keyword evidence="2" id="KW-0520">NAD</keyword>
<dbReference type="InterPro" id="IPR029154">
    <property type="entry name" value="HIBADH-like_NADP-bd"/>
</dbReference>
<dbReference type="Proteomes" id="UP000190150">
    <property type="component" value="Unassembled WGS sequence"/>
</dbReference>
<dbReference type="Pfam" id="PF14833">
    <property type="entry name" value="NAD_binding_11"/>
    <property type="match status" value="1"/>
</dbReference>
<dbReference type="GO" id="GO:0051287">
    <property type="term" value="F:NAD binding"/>
    <property type="evidence" value="ECO:0007669"/>
    <property type="project" value="InterPro"/>
</dbReference>
<feature type="domain" description="6-phosphogluconate dehydrogenase NADP-binding" evidence="4">
    <location>
        <begin position="24"/>
        <end position="179"/>
    </location>
</feature>
<sequence>MSFIILPVISYTSIYIANRMTMEKVGFIGLGNMGYPMAKNLERAGFPLSVYNRTAARASAFAAQSTISPNVETLVRKNDVIFTMLTNDEAVAVVYDIIVKQEIAGKLFVDMSTISQKRSQELAATLRSKGAAFVDAPVAGSTVPAAEGTLIIIAGGEAADIVRAKPYFEKMGKLTKHVGGNGQGIAAKLAINYFLSTLYQGLAETVLFSESLGISRTDMLEIINESASGSGATKVKTPLLVNEDYKAAFALDLMLKDVLLAQEAGADYPLTKPLIETYSTAQKEGFGEQDVIAVINYLRKK</sequence>
<dbReference type="InterPro" id="IPR008927">
    <property type="entry name" value="6-PGluconate_DH-like_C_sf"/>
</dbReference>
<evidence type="ECO:0000313" key="7">
    <source>
        <dbReference type="Proteomes" id="UP000190150"/>
    </source>
</evidence>
<proteinExistence type="predicted"/>
<dbReference type="InterPro" id="IPR036291">
    <property type="entry name" value="NAD(P)-bd_dom_sf"/>
</dbReference>
<dbReference type="InterPro" id="IPR015815">
    <property type="entry name" value="HIBADH-related"/>
</dbReference>
<evidence type="ECO:0000259" key="4">
    <source>
        <dbReference type="Pfam" id="PF03446"/>
    </source>
</evidence>
<dbReference type="PANTHER" id="PTHR22981:SF80">
    <property type="entry name" value="BLR4309 PROTEIN"/>
    <property type="match status" value="1"/>
</dbReference>
<dbReference type="InterPro" id="IPR013328">
    <property type="entry name" value="6PGD_dom2"/>
</dbReference>
<dbReference type="InterPro" id="IPR002204">
    <property type="entry name" value="3-OH-isobutyrate_DH-rel_CS"/>
</dbReference>
<dbReference type="PIRSF" id="PIRSF000103">
    <property type="entry name" value="HIBADH"/>
    <property type="match status" value="1"/>
</dbReference>
<gene>
    <name evidence="6" type="ORF">SAMN05660841_01716</name>
</gene>
<dbReference type="Gene3D" id="3.40.50.720">
    <property type="entry name" value="NAD(P)-binding Rossmann-like Domain"/>
    <property type="match status" value="1"/>
</dbReference>
<name>A0A1T5D0L9_9SPHI</name>